<dbReference type="PANTHER" id="PTHR43364:SF6">
    <property type="entry name" value="OXIDOREDUCTASE-RELATED"/>
    <property type="match status" value="1"/>
</dbReference>
<feature type="domain" description="NADP-dependent oxidoreductase" evidence="2">
    <location>
        <begin position="15"/>
        <end position="306"/>
    </location>
</feature>
<evidence type="ECO:0000313" key="4">
    <source>
        <dbReference type="Proteomes" id="UP000281547"/>
    </source>
</evidence>
<dbReference type="GO" id="GO:0016491">
    <property type="term" value="F:oxidoreductase activity"/>
    <property type="evidence" value="ECO:0007669"/>
    <property type="project" value="UniProtKB-KW"/>
</dbReference>
<reference evidence="3 4" key="1">
    <citation type="journal article" date="2016" name="Int. J. Syst. Evol. Microbiol.">
        <title>Arsenicitalea aurantiaca gen. nov., sp. nov., a new member of the family Hyphomicrobiaceae, isolated from high-arsenic sediment.</title>
        <authorList>
            <person name="Mu Y."/>
            <person name="Zhou L."/>
            <person name="Zeng X.C."/>
            <person name="Liu L."/>
            <person name="Pan Y."/>
            <person name="Chen X."/>
            <person name="Wang J."/>
            <person name="Li S."/>
            <person name="Li W.J."/>
            <person name="Wang Y."/>
        </authorList>
    </citation>
    <scope>NUCLEOTIDE SEQUENCE [LARGE SCALE GENOMIC DNA]</scope>
    <source>
        <strain evidence="3 4">42-50</strain>
    </source>
</reference>
<gene>
    <name evidence="3" type="ORF">EMQ25_13275</name>
</gene>
<accession>A0A433X890</accession>
<keyword evidence="4" id="KW-1185">Reference proteome</keyword>
<keyword evidence="1" id="KW-0560">Oxidoreductase</keyword>
<dbReference type="Proteomes" id="UP000281547">
    <property type="component" value="Unassembled WGS sequence"/>
</dbReference>
<dbReference type="PANTHER" id="PTHR43364">
    <property type="entry name" value="NADH-SPECIFIC METHYLGLYOXAL REDUCTASE-RELATED"/>
    <property type="match status" value="1"/>
</dbReference>
<organism evidence="3 4">
    <name type="scientific">Arsenicitalea aurantiaca</name>
    <dbReference type="NCBI Taxonomy" id="1783274"/>
    <lineage>
        <taxon>Bacteria</taxon>
        <taxon>Pseudomonadati</taxon>
        <taxon>Pseudomonadota</taxon>
        <taxon>Alphaproteobacteria</taxon>
        <taxon>Hyphomicrobiales</taxon>
        <taxon>Devosiaceae</taxon>
        <taxon>Arsenicitalea</taxon>
    </lineage>
</organism>
<dbReference type="AlphaFoldDB" id="A0A433X890"/>
<name>A0A433X890_9HYPH</name>
<dbReference type="Pfam" id="PF00248">
    <property type="entry name" value="Aldo_ket_red"/>
    <property type="match status" value="1"/>
</dbReference>
<dbReference type="InterPro" id="IPR020471">
    <property type="entry name" value="AKR"/>
</dbReference>
<protein>
    <submittedName>
        <fullName evidence="3">Aldo/keto reductase</fullName>
    </submittedName>
</protein>
<evidence type="ECO:0000313" key="3">
    <source>
        <dbReference type="EMBL" id="RUT30279.1"/>
    </source>
</evidence>
<dbReference type="SUPFAM" id="SSF51430">
    <property type="entry name" value="NAD(P)-linked oxidoreductase"/>
    <property type="match status" value="1"/>
</dbReference>
<dbReference type="InterPro" id="IPR050523">
    <property type="entry name" value="AKR_Detox_Biosynth"/>
</dbReference>
<dbReference type="CDD" id="cd19081">
    <property type="entry name" value="AKR_AKR9C1"/>
    <property type="match status" value="1"/>
</dbReference>
<dbReference type="FunFam" id="3.20.20.100:FF:000004">
    <property type="entry name" value="Oxidoreductase, aldo/keto reductase"/>
    <property type="match status" value="1"/>
</dbReference>
<dbReference type="OrthoDB" id="8394608at2"/>
<dbReference type="PRINTS" id="PR00069">
    <property type="entry name" value="ALDKETRDTASE"/>
</dbReference>
<dbReference type="GO" id="GO:0005829">
    <property type="term" value="C:cytosol"/>
    <property type="evidence" value="ECO:0007669"/>
    <property type="project" value="TreeGrafter"/>
</dbReference>
<evidence type="ECO:0000256" key="1">
    <source>
        <dbReference type="ARBA" id="ARBA00023002"/>
    </source>
</evidence>
<dbReference type="InterPro" id="IPR023210">
    <property type="entry name" value="NADP_OxRdtase_dom"/>
</dbReference>
<dbReference type="RefSeq" id="WP_127189060.1">
    <property type="nucleotide sequence ID" value="NZ_RZNJ01000004.1"/>
</dbReference>
<sequence>MQRRPIGRSELVIEPLVFGGNVLGWTLEEDAAFDVLDAYLEAGFTAIDTADMYGKGRSEEILGRWMKSRGNRAQIHLFTKLGSEMGPGKKGLSADYVREAVEASLSRLQTDYIDLYQCHRPDPETGHEETLRAMDVLVRSGKVRAIGTSNYTAEMIREAREISIIKSLPRYESEQPLYNLYDRESFEGPLQQACIELEIGVLPYFSLAAGFLTGKYRTDADFKKGARGPRVEKYNTDKGRRILAALDAVSDRTGASPAEISLAWLVAQPGVTAPIASATSLEQLKTLVAGVSLKLSEEDLETLTQAGR</sequence>
<proteinExistence type="predicted"/>
<dbReference type="EMBL" id="RZNJ01000004">
    <property type="protein sequence ID" value="RUT30279.1"/>
    <property type="molecule type" value="Genomic_DNA"/>
</dbReference>
<evidence type="ECO:0000259" key="2">
    <source>
        <dbReference type="Pfam" id="PF00248"/>
    </source>
</evidence>
<comment type="caution">
    <text evidence="3">The sequence shown here is derived from an EMBL/GenBank/DDBJ whole genome shotgun (WGS) entry which is preliminary data.</text>
</comment>
<dbReference type="InterPro" id="IPR036812">
    <property type="entry name" value="NAD(P)_OxRdtase_dom_sf"/>
</dbReference>
<dbReference type="Gene3D" id="3.20.20.100">
    <property type="entry name" value="NADP-dependent oxidoreductase domain"/>
    <property type="match status" value="1"/>
</dbReference>